<evidence type="ECO:0000256" key="1">
    <source>
        <dbReference type="SAM" id="MobiDB-lite"/>
    </source>
</evidence>
<dbReference type="Proteomes" id="UP000284706">
    <property type="component" value="Unassembled WGS sequence"/>
</dbReference>
<reference evidence="2 3" key="1">
    <citation type="journal article" date="2018" name="Evol. Lett.">
        <title>Horizontal gene cluster transfer increased hallucinogenic mushroom diversity.</title>
        <authorList>
            <person name="Reynolds H.T."/>
            <person name="Vijayakumar V."/>
            <person name="Gluck-Thaler E."/>
            <person name="Korotkin H.B."/>
            <person name="Matheny P.B."/>
            <person name="Slot J.C."/>
        </authorList>
    </citation>
    <scope>NUCLEOTIDE SEQUENCE [LARGE SCALE GENOMIC DNA]</scope>
    <source>
        <strain evidence="2 3">SRW20</strain>
    </source>
</reference>
<gene>
    <name evidence="2" type="ORF">CVT26_013354</name>
</gene>
<keyword evidence="3" id="KW-1185">Reference proteome</keyword>
<protein>
    <submittedName>
        <fullName evidence="2">Uncharacterized protein</fullName>
    </submittedName>
</protein>
<dbReference type="EMBL" id="NHYE01004148">
    <property type="protein sequence ID" value="PPQ86092.1"/>
    <property type="molecule type" value="Genomic_DNA"/>
</dbReference>
<feature type="compositionally biased region" description="Basic and acidic residues" evidence="1">
    <location>
        <begin position="27"/>
        <end position="47"/>
    </location>
</feature>
<evidence type="ECO:0000313" key="3">
    <source>
        <dbReference type="Proteomes" id="UP000284706"/>
    </source>
</evidence>
<name>A0A409X5T4_9AGAR</name>
<feature type="compositionally biased region" description="Polar residues" evidence="1">
    <location>
        <begin position="1"/>
        <end position="11"/>
    </location>
</feature>
<evidence type="ECO:0000313" key="2">
    <source>
        <dbReference type="EMBL" id="PPQ86092.1"/>
    </source>
</evidence>
<feature type="region of interest" description="Disordered" evidence="1">
    <location>
        <begin position="1"/>
        <end position="68"/>
    </location>
</feature>
<dbReference type="InParanoid" id="A0A409X5T4"/>
<comment type="caution">
    <text evidence="2">The sequence shown here is derived from an EMBL/GenBank/DDBJ whole genome shotgun (WGS) entry which is preliminary data.</text>
</comment>
<dbReference type="AlphaFoldDB" id="A0A409X5T4"/>
<organism evidence="2 3">
    <name type="scientific">Gymnopilus dilepis</name>
    <dbReference type="NCBI Taxonomy" id="231916"/>
    <lineage>
        <taxon>Eukaryota</taxon>
        <taxon>Fungi</taxon>
        <taxon>Dikarya</taxon>
        <taxon>Basidiomycota</taxon>
        <taxon>Agaricomycotina</taxon>
        <taxon>Agaricomycetes</taxon>
        <taxon>Agaricomycetidae</taxon>
        <taxon>Agaricales</taxon>
        <taxon>Agaricineae</taxon>
        <taxon>Hymenogastraceae</taxon>
        <taxon>Gymnopilus</taxon>
    </lineage>
</organism>
<proteinExistence type="predicted"/>
<feature type="compositionally biased region" description="Acidic residues" evidence="1">
    <location>
        <begin position="14"/>
        <end position="26"/>
    </location>
</feature>
<accession>A0A409X5T4</accession>
<sequence length="68" mass="7298">MVSLETVPSTRLESDEDINMEDGTEEGGERREQKNAKSEVSGDHRISDCAYGLAVGGRSGSIPTTKRG</sequence>